<feature type="region of interest" description="Disordered" evidence="1">
    <location>
        <begin position="411"/>
        <end position="430"/>
    </location>
</feature>
<dbReference type="Proteomes" id="UP000677054">
    <property type="component" value="Unassembled WGS sequence"/>
</dbReference>
<dbReference type="AlphaFoldDB" id="A0A7R9A3W3"/>
<evidence type="ECO:0000313" key="3">
    <source>
        <dbReference type="EMBL" id="CAD7241936.1"/>
    </source>
</evidence>
<feature type="compositionally biased region" description="Basic and acidic residues" evidence="1">
    <location>
        <begin position="415"/>
        <end position="426"/>
    </location>
</feature>
<feature type="region of interest" description="Disordered" evidence="1">
    <location>
        <begin position="564"/>
        <end position="625"/>
    </location>
</feature>
<accession>A0A7R9A3W3</accession>
<organism evidence="3">
    <name type="scientific">Darwinula stevensoni</name>
    <dbReference type="NCBI Taxonomy" id="69355"/>
    <lineage>
        <taxon>Eukaryota</taxon>
        <taxon>Metazoa</taxon>
        <taxon>Ecdysozoa</taxon>
        <taxon>Arthropoda</taxon>
        <taxon>Crustacea</taxon>
        <taxon>Oligostraca</taxon>
        <taxon>Ostracoda</taxon>
        <taxon>Podocopa</taxon>
        <taxon>Podocopida</taxon>
        <taxon>Darwinulocopina</taxon>
        <taxon>Darwinuloidea</taxon>
        <taxon>Darwinulidae</taxon>
        <taxon>Darwinula</taxon>
    </lineage>
</organism>
<keyword evidence="2" id="KW-1133">Transmembrane helix</keyword>
<gene>
    <name evidence="3" type="ORF">DSTB1V02_LOCUS1912</name>
</gene>
<name>A0A7R9A3W3_9CRUS</name>
<feature type="transmembrane region" description="Helical" evidence="2">
    <location>
        <begin position="259"/>
        <end position="282"/>
    </location>
</feature>
<feature type="compositionally biased region" description="Basic and acidic residues" evidence="1">
    <location>
        <begin position="360"/>
        <end position="370"/>
    </location>
</feature>
<dbReference type="EMBL" id="LR899713">
    <property type="protein sequence ID" value="CAD7241936.1"/>
    <property type="molecule type" value="Genomic_DNA"/>
</dbReference>
<feature type="region of interest" description="Disordered" evidence="1">
    <location>
        <begin position="304"/>
        <end position="402"/>
    </location>
</feature>
<evidence type="ECO:0000256" key="2">
    <source>
        <dbReference type="SAM" id="Phobius"/>
    </source>
</evidence>
<dbReference type="OrthoDB" id="6376818at2759"/>
<proteinExistence type="predicted"/>
<keyword evidence="2" id="KW-0472">Membrane</keyword>
<keyword evidence="4" id="KW-1185">Reference proteome</keyword>
<evidence type="ECO:0000256" key="1">
    <source>
        <dbReference type="SAM" id="MobiDB-lite"/>
    </source>
</evidence>
<feature type="compositionally biased region" description="Basic and acidic residues" evidence="1">
    <location>
        <begin position="386"/>
        <end position="400"/>
    </location>
</feature>
<protein>
    <submittedName>
        <fullName evidence="3">Uncharacterized protein</fullName>
    </submittedName>
</protein>
<evidence type="ECO:0000313" key="4">
    <source>
        <dbReference type="Proteomes" id="UP000677054"/>
    </source>
</evidence>
<reference evidence="3" key="1">
    <citation type="submission" date="2020-11" db="EMBL/GenBank/DDBJ databases">
        <authorList>
            <person name="Tran Van P."/>
        </authorList>
    </citation>
    <scope>NUCLEOTIDE SEQUENCE</scope>
</reference>
<keyword evidence="2" id="KW-0812">Transmembrane</keyword>
<dbReference type="EMBL" id="CAJPEV010000196">
    <property type="protein sequence ID" value="CAG0882181.1"/>
    <property type="molecule type" value="Genomic_DNA"/>
</dbReference>
<sequence>MRQTYHFVGDPRRMGDAVKDVFGFTPEDVNWLHGSFDEDSFSNGEHPLHLTRWWAHQPGISSVDEAHWVASTVYMTGPEMSDSPATFTTVTTSIQDPLIPIHPSPTEHTPPSRPLPQFDRHPEEKFWIRTVISNVPGHLDDTLMEDVRRKLERMYEYAFIRHQQIHLGTFPRSSQRRKRRVSSLNIRVQMVKSSMMKPDTMETIYYVLHEERPVLSSSAVHDLLLLGDEERIKHVSPYSLVLTEEYLHGNNGESEKRSWVIGAIVGGGFLSLLLIALLLFLIKYIKKSRPTRRESTQCIQNEQQVFEESHSGPVGTINLGFDPGESEDNKVVDSPSQHSEKKLLTGSTLGQRKRNGRGKRPTEHQWSSHERRGKGREEDEEEERMSEEIEGRGKRDEMKLSRGAIITDMEEEDVEKGSGREEEKFGRLKKKPGRPISAIIREASESPAPSVSFVDENVQIEPELHDAFTQPDSFILHGEADAHNEGCIDEGEEGIGKMKVKFHEILDDAFRMFTPQSSKGNRVSIASVEISREGITEGESISVPGIRAKSADVRVAFERPEKARPISAILRGDDRSSRHPTVPPPSPDSRDGGRSPIVPKSAWLGSGKGRPGSGIELRDPESGLHAFDPAIPVIRAIKRELQKFGPPDDSDKNM</sequence>